<accession>A0AA91JA20</accession>
<dbReference type="EMBL" id="LZMT01000017">
    <property type="protein sequence ID" value="OBX64339.1"/>
    <property type="molecule type" value="Genomic_DNA"/>
</dbReference>
<gene>
    <name evidence="1" type="ORF">A9299_10050</name>
</gene>
<evidence type="ECO:0000313" key="1">
    <source>
        <dbReference type="EMBL" id="OBX64339.1"/>
    </source>
</evidence>
<sequence length="217" mass="24737">MSDKKYSELTEEELALIEEGALALFEDNEDKPDFEDTSAFEKTAKECDTSRLNLKDFASILNEDISAFKHFDKAVLSAISINIKAISDVLNFDKVTAYNIYTDIDFNMPIINEKLTEEDVENIKQAFDVFLSEKLKDITIKEAWAFDKPLNFLSWNDKQKRDDEFFKKLVNHFPKDSKLSNSEDLVVSSILAHGLLTSGVKPEQVAVLVKQLKSELI</sequence>
<protein>
    <submittedName>
        <fullName evidence="1">Uncharacterized protein</fullName>
    </submittedName>
</protein>
<reference evidence="1" key="1">
    <citation type="submission" date="2016-06" db="EMBL/GenBank/DDBJ databases">
        <title>Draft genome of Moraxella osloensis CCUG 67237.</title>
        <authorList>
            <person name="Salva-Serra F."/>
            <person name="Engstrom-Jakobsson H."/>
            <person name="Thorell K."/>
            <person name="Gonzales-Siles L."/>
            <person name="Karlsson R."/>
            <person name="Boulund F."/>
            <person name="Engstrand L."/>
            <person name="Kristiansson E."/>
            <person name="Moore E."/>
        </authorList>
    </citation>
    <scope>NUCLEOTIDE SEQUENCE [LARGE SCALE GENOMIC DNA]</scope>
    <source>
        <strain evidence="1">CCUG 67237</strain>
    </source>
</reference>
<organism evidence="1">
    <name type="scientific">Faucicola osloensis</name>
    <name type="common">Moraxella osloensis</name>
    <dbReference type="NCBI Taxonomy" id="34062"/>
    <lineage>
        <taxon>Bacteria</taxon>
        <taxon>Pseudomonadati</taxon>
        <taxon>Pseudomonadota</taxon>
        <taxon>Gammaproteobacteria</taxon>
        <taxon>Moraxellales</taxon>
        <taxon>Moraxellaceae</taxon>
        <taxon>Faucicola</taxon>
    </lineage>
</organism>
<proteinExistence type="predicted"/>
<name>A0AA91JA20_FAUOS</name>
<dbReference type="AlphaFoldDB" id="A0AA91JA20"/>
<comment type="caution">
    <text evidence="1">The sequence shown here is derived from an EMBL/GenBank/DDBJ whole genome shotgun (WGS) entry which is preliminary data.</text>
</comment>